<dbReference type="GO" id="GO:0005874">
    <property type="term" value="C:microtubule"/>
    <property type="evidence" value="ECO:0007669"/>
    <property type="project" value="UniProtKB-KW"/>
</dbReference>
<keyword evidence="6 7" id="KW-0505">Motor protein</keyword>
<evidence type="ECO:0000256" key="7">
    <source>
        <dbReference type="PROSITE-ProRule" id="PRU00283"/>
    </source>
</evidence>
<comment type="similarity">
    <text evidence="1">Belongs to the TRAFAC class myosin-kinesin ATPase superfamily. Kinesin family. KIN-14 subfamily.</text>
</comment>
<dbReference type="Gene3D" id="3.40.850.10">
    <property type="entry name" value="Kinesin motor domain"/>
    <property type="match status" value="1"/>
</dbReference>
<dbReference type="InterPro" id="IPR027640">
    <property type="entry name" value="Kinesin-like_fam"/>
</dbReference>
<feature type="region of interest" description="Disordered" evidence="9">
    <location>
        <begin position="617"/>
        <end position="648"/>
    </location>
</feature>
<keyword evidence="12" id="KW-1185">Reference proteome</keyword>
<dbReference type="InterPro" id="IPR001752">
    <property type="entry name" value="Kinesin_motor_dom"/>
</dbReference>
<accession>A0AAV1VT87</accession>
<comment type="caution">
    <text evidence="11">The sequence shown here is derived from an EMBL/GenBank/DDBJ whole genome shotgun (WGS) entry which is preliminary data.</text>
</comment>
<feature type="binding site" evidence="7">
    <location>
        <begin position="140"/>
        <end position="147"/>
    </location>
    <ligand>
        <name>ATP</name>
        <dbReference type="ChEBI" id="CHEBI:30616"/>
    </ligand>
</feature>
<dbReference type="GO" id="GO:0007018">
    <property type="term" value="P:microtubule-based movement"/>
    <property type="evidence" value="ECO:0007669"/>
    <property type="project" value="InterPro"/>
</dbReference>
<evidence type="ECO:0000256" key="5">
    <source>
        <dbReference type="ARBA" id="ARBA00023054"/>
    </source>
</evidence>
<protein>
    <recommendedName>
        <fullName evidence="8">Kinesin-like protein</fullName>
    </recommendedName>
</protein>
<feature type="compositionally biased region" description="Low complexity" evidence="9">
    <location>
        <begin position="463"/>
        <end position="478"/>
    </location>
</feature>
<dbReference type="AlphaFoldDB" id="A0AAV1VT87"/>
<dbReference type="PROSITE" id="PS50067">
    <property type="entry name" value="KINESIN_MOTOR_2"/>
    <property type="match status" value="1"/>
</dbReference>
<evidence type="ECO:0000313" key="12">
    <source>
        <dbReference type="Proteomes" id="UP001497480"/>
    </source>
</evidence>
<evidence type="ECO:0000256" key="6">
    <source>
        <dbReference type="ARBA" id="ARBA00023175"/>
    </source>
</evidence>
<dbReference type="PANTHER" id="PTHR47972">
    <property type="entry name" value="KINESIN-LIKE PROTEIN KLP-3"/>
    <property type="match status" value="1"/>
</dbReference>
<feature type="compositionally biased region" description="Polar residues" evidence="9">
    <location>
        <begin position="624"/>
        <end position="645"/>
    </location>
</feature>
<dbReference type="InterPro" id="IPR019821">
    <property type="entry name" value="Kinesin_motor_CS"/>
</dbReference>
<feature type="region of interest" description="Disordered" evidence="9">
    <location>
        <begin position="453"/>
        <end position="529"/>
    </location>
</feature>
<dbReference type="Pfam" id="PF00225">
    <property type="entry name" value="Kinesin"/>
    <property type="match status" value="1"/>
</dbReference>
<dbReference type="InterPro" id="IPR036961">
    <property type="entry name" value="Kinesin_motor_dom_sf"/>
</dbReference>
<evidence type="ECO:0000256" key="3">
    <source>
        <dbReference type="ARBA" id="ARBA00022741"/>
    </source>
</evidence>
<proteinExistence type="inferred from homology"/>
<evidence type="ECO:0000256" key="2">
    <source>
        <dbReference type="ARBA" id="ARBA00022701"/>
    </source>
</evidence>
<keyword evidence="4 7" id="KW-0067">ATP-binding</keyword>
<reference evidence="11 12" key="1">
    <citation type="submission" date="2024-03" db="EMBL/GenBank/DDBJ databases">
        <authorList>
            <person name="Martinez-Hernandez J."/>
        </authorList>
    </citation>
    <scope>NUCLEOTIDE SEQUENCE [LARGE SCALE GENOMIC DNA]</scope>
</reference>
<dbReference type="GO" id="GO:0005524">
    <property type="term" value="F:ATP binding"/>
    <property type="evidence" value="ECO:0007669"/>
    <property type="project" value="UniProtKB-UniRule"/>
</dbReference>
<feature type="compositionally biased region" description="Polar residues" evidence="9">
    <location>
        <begin position="513"/>
        <end position="523"/>
    </location>
</feature>
<gene>
    <name evidence="11" type="ORF">LLUT_LOCUS1151</name>
</gene>
<dbReference type="CDD" id="cd01366">
    <property type="entry name" value="KISc_C_terminal"/>
    <property type="match status" value="1"/>
</dbReference>
<evidence type="ECO:0000256" key="8">
    <source>
        <dbReference type="RuleBase" id="RU000394"/>
    </source>
</evidence>
<dbReference type="PRINTS" id="PR00380">
    <property type="entry name" value="KINESINHEAVY"/>
</dbReference>
<evidence type="ECO:0000313" key="11">
    <source>
        <dbReference type="EMBL" id="CAL0300091.1"/>
    </source>
</evidence>
<dbReference type="FunFam" id="3.40.850.10:FF:000061">
    <property type="entry name" value="Kinesin-like protein"/>
    <property type="match status" value="1"/>
</dbReference>
<dbReference type="Proteomes" id="UP001497480">
    <property type="component" value="Unassembled WGS sequence"/>
</dbReference>
<keyword evidence="5" id="KW-0175">Coiled coil</keyword>
<keyword evidence="3 7" id="KW-0547">Nucleotide-binding</keyword>
<organism evidence="11 12">
    <name type="scientific">Lupinus luteus</name>
    <name type="common">European yellow lupine</name>
    <dbReference type="NCBI Taxonomy" id="3873"/>
    <lineage>
        <taxon>Eukaryota</taxon>
        <taxon>Viridiplantae</taxon>
        <taxon>Streptophyta</taxon>
        <taxon>Embryophyta</taxon>
        <taxon>Tracheophyta</taxon>
        <taxon>Spermatophyta</taxon>
        <taxon>Magnoliopsida</taxon>
        <taxon>eudicotyledons</taxon>
        <taxon>Gunneridae</taxon>
        <taxon>Pentapetalae</taxon>
        <taxon>rosids</taxon>
        <taxon>fabids</taxon>
        <taxon>Fabales</taxon>
        <taxon>Fabaceae</taxon>
        <taxon>Papilionoideae</taxon>
        <taxon>50 kb inversion clade</taxon>
        <taxon>genistoids sensu lato</taxon>
        <taxon>core genistoids</taxon>
        <taxon>Genisteae</taxon>
        <taxon>Lupinus</taxon>
    </lineage>
</organism>
<dbReference type="EMBL" id="CAXHTB010000001">
    <property type="protein sequence ID" value="CAL0300091.1"/>
    <property type="molecule type" value="Genomic_DNA"/>
</dbReference>
<dbReference type="GO" id="GO:0003777">
    <property type="term" value="F:microtubule motor activity"/>
    <property type="evidence" value="ECO:0007669"/>
    <property type="project" value="InterPro"/>
</dbReference>
<feature type="domain" description="Kinesin motor" evidence="10">
    <location>
        <begin position="57"/>
        <end position="381"/>
    </location>
</feature>
<name>A0AAV1VT87_LUPLU</name>
<evidence type="ECO:0000256" key="9">
    <source>
        <dbReference type="SAM" id="MobiDB-lite"/>
    </source>
</evidence>
<evidence type="ECO:0000259" key="10">
    <source>
        <dbReference type="PROSITE" id="PS50067"/>
    </source>
</evidence>
<keyword evidence="2 8" id="KW-0493">Microtubule</keyword>
<evidence type="ECO:0000256" key="1">
    <source>
        <dbReference type="ARBA" id="ARBA00010899"/>
    </source>
</evidence>
<dbReference type="PANTHER" id="PTHR47972:SF2">
    <property type="entry name" value="KINESIN-LIKE PROTEIN KIN-14S"/>
    <property type="match status" value="1"/>
</dbReference>
<dbReference type="SUPFAM" id="SSF52540">
    <property type="entry name" value="P-loop containing nucleoside triphosphate hydrolases"/>
    <property type="match status" value="1"/>
</dbReference>
<evidence type="ECO:0000256" key="4">
    <source>
        <dbReference type="ARBA" id="ARBA00022840"/>
    </source>
</evidence>
<dbReference type="SMART" id="SM00129">
    <property type="entry name" value="KISc"/>
    <property type="match status" value="1"/>
</dbReference>
<sequence>MAEGVISNEIHENSPDQGHDTILMPKKILDLSTKVQLLEESSERRRLYNEVIELKGNIRVFCRCRPLSGSEIANGSASVVNFDSLPDNELQVVCADSSKKQFKFDHVFRPEDNQESVFAQTKPIVISVLDGFNVCIFAYGQTGTGKTFTMEGTPDQRGVNYRTLEELFQLTEERRGVTKYELCVSMLEVYNEKIRDLLAENSNQPTKRLEIKQAADGTQEVPGLVEAPVSGTEDVWEILKTGNRVRSVGSTCANELSSRSHCLLRVTVVGESLINGQRTRSHLWLIDLAGSERVGKTEAEGERLKESQFINKSLSALGDVISALASKSAHIPYRNSKLTHILQSSLGGDCKTLMFVQVSPSAPDSGETLCSLNFATRVRGIESGPARKQVDLTELFKYKQMAEKAKHDEKETRKLQDNLQNLQLRLAARDYHCKNLQEKVRDLENQIAEERKTRLKQESRSLAAVSAQPSSSTQTAAPKSVTNKKPPLNPSKSRMPLRRISNFLPPSPPLTSKRYTTSMNGKENTSRRRNSMTINTESFAKPRSRVSIAVPVRLPAPSTMQILQPRRRVSIAALRPDTAYDMTTPLRTSVSQPSAAPMQVLQTRRRVSIATLRPDTTHDLKTPLRTSSSQFTNESSFGGQQSLRNNQRKARYSSLFAPLPELRASSVQTTPMSIRSSSKFRGSPIQADSRLARHPTALALQRKPLVWSPLKLKGLKNNRKSLLPSRPYSEMQ</sequence>
<dbReference type="InterPro" id="IPR027417">
    <property type="entry name" value="P-loop_NTPase"/>
</dbReference>
<dbReference type="PROSITE" id="PS00411">
    <property type="entry name" value="KINESIN_MOTOR_1"/>
    <property type="match status" value="1"/>
</dbReference>
<dbReference type="GO" id="GO:0008017">
    <property type="term" value="F:microtubule binding"/>
    <property type="evidence" value="ECO:0007669"/>
    <property type="project" value="InterPro"/>
</dbReference>